<name>A0AAV7TMV1_PLEWA</name>
<dbReference type="PANTHER" id="PTHR23192">
    <property type="entry name" value="OLFACTOMEDIN-RELATED"/>
    <property type="match status" value="1"/>
</dbReference>
<feature type="disulfide bond" evidence="3">
    <location>
        <begin position="158"/>
        <end position="340"/>
    </location>
</feature>
<accession>A0AAV7TMV1</accession>
<keyword evidence="4" id="KW-0175">Coiled coil</keyword>
<feature type="domain" description="Olfactomedin-like" evidence="5">
    <location>
        <begin position="157"/>
        <end position="413"/>
    </location>
</feature>
<evidence type="ECO:0000256" key="3">
    <source>
        <dbReference type="PROSITE-ProRule" id="PRU00446"/>
    </source>
</evidence>
<keyword evidence="2" id="KW-0964">Secreted</keyword>
<gene>
    <name evidence="6" type="ORF">NDU88_002794</name>
</gene>
<dbReference type="InterPro" id="IPR050605">
    <property type="entry name" value="Olfactomedin-like_domain"/>
</dbReference>
<feature type="coiled-coil region" evidence="4">
    <location>
        <begin position="95"/>
        <end position="157"/>
    </location>
</feature>
<sequence>MTVCFTNSVRCILVKPQGAMERLQSAVLALLITTIIAQKLCAAQDEDMIHYFERRFLILEGRIEKCDQDLRQYVQEFRTLSRKMKSQVRDLSISSATHKSELENLSARVERAEWDIDFVESATSHKPCIEMDQKLVEERLKEEAEEQRNIERKLNSSCNNILFGIKSVKMVKKAGDGHGSWMKDSGNDSHEIYFLNGPKNNVLLKFYNIEDFTDSNYTQRAQNVTLPFSWQGAGQIVYNGFLFFHKEGTGNEIIKYDIQKRNVTDRMLLPGAGQVPVYQLSPFNKIDLAVDEQGIWAIHAMPNMDENIVITKIDYENLSIENVWNTSCSSTNAEAAFVICGTLYVVYNSPSGGRSHIECVYDTLDIVNRFETPTVYFPKRYSSHSIIHYNPRELQLYSWDDGYQIIFNVDLKRKTEHA</sequence>
<dbReference type="Pfam" id="PF02191">
    <property type="entry name" value="OLF"/>
    <property type="match status" value="1"/>
</dbReference>
<proteinExistence type="predicted"/>
<dbReference type="Proteomes" id="UP001066276">
    <property type="component" value="Chromosome 3_2"/>
</dbReference>
<keyword evidence="7" id="KW-1185">Reference proteome</keyword>
<evidence type="ECO:0000256" key="4">
    <source>
        <dbReference type="SAM" id="Coils"/>
    </source>
</evidence>
<dbReference type="AlphaFoldDB" id="A0AAV7TMV1"/>
<dbReference type="InterPro" id="IPR003112">
    <property type="entry name" value="Olfac-like_dom"/>
</dbReference>
<dbReference type="GO" id="GO:0005615">
    <property type="term" value="C:extracellular space"/>
    <property type="evidence" value="ECO:0007669"/>
    <property type="project" value="TreeGrafter"/>
</dbReference>
<evidence type="ECO:0000259" key="5">
    <source>
        <dbReference type="PROSITE" id="PS51132"/>
    </source>
</evidence>
<comment type="subcellular location">
    <subcellularLocation>
        <location evidence="1">Secreted</location>
    </subcellularLocation>
</comment>
<evidence type="ECO:0000256" key="2">
    <source>
        <dbReference type="ARBA" id="ARBA00022525"/>
    </source>
</evidence>
<evidence type="ECO:0000313" key="6">
    <source>
        <dbReference type="EMBL" id="KAJ1177539.1"/>
    </source>
</evidence>
<keyword evidence="3" id="KW-1015">Disulfide bond</keyword>
<evidence type="ECO:0000256" key="1">
    <source>
        <dbReference type="ARBA" id="ARBA00004613"/>
    </source>
</evidence>
<evidence type="ECO:0000313" key="7">
    <source>
        <dbReference type="Proteomes" id="UP001066276"/>
    </source>
</evidence>
<dbReference type="SMART" id="SM00284">
    <property type="entry name" value="OLF"/>
    <property type="match status" value="1"/>
</dbReference>
<reference evidence="6" key="1">
    <citation type="journal article" date="2022" name="bioRxiv">
        <title>Sequencing and chromosome-scale assembly of the giantPleurodeles waltlgenome.</title>
        <authorList>
            <person name="Brown T."/>
            <person name="Elewa A."/>
            <person name="Iarovenko S."/>
            <person name="Subramanian E."/>
            <person name="Araus A.J."/>
            <person name="Petzold A."/>
            <person name="Susuki M."/>
            <person name="Suzuki K.-i.T."/>
            <person name="Hayashi T."/>
            <person name="Toyoda A."/>
            <person name="Oliveira C."/>
            <person name="Osipova E."/>
            <person name="Leigh N.D."/>
            <person name="Simon A."/>
            <person name="Yun M.H."/>
        </authorList>
    </citation>
    <scope>NUCLEOTIDE SEQUENCE</scope>
    <source>
        <strain evidence="6">20211129_DDA</strain>
        <tissue evidence="6">Liver</tissue>
    </source>
</reference>
<dbReference type="PANTHER" id="PTHR23192:SF13">
    <property type="entry name" value="OLFACTOMEDIN-LIKE PROTEIN 1"/>
    <property type="match status" value="1"/>
</dbReference>
<dbReference type="EMBL" id="JANPWB010000006">
    <property type="protein sequence ID" value="KAJ1177539.1"/>
    <property type="molecule type" value="Genomic_DNA"/>
</dbReference>
<dbReference type="GO" id="GO:0007165">
    <property type="term" value="P:signal transduction"/>
    <property type="evidence" value="ECO:0007669"/>
    <property type="project" value="TreeGrafter"/>
</dbReference>
<protein>
    <recommendedName>
        <fullName evidence="5">Olfactomedin-like domain-containing protein</fullName>
    </recommendedName>
</protein>
<comment type="caution">
    <text evidence="6">The sequence shown here is derived from an EMBL/GenBank/DDBJ whole genome shotgun (WGS) entry which is preliminary data.</text>
</comment>
<dbReference type="PROSITE" id="PS51132">
    <property type="entry name" value="OLF"/>
    <property type="match status" value="1"/>
</dbReference>
<organism evidence="6 7">
    <name type="scientific">Pleurodeles waltl</name>
    <name type="common">Iberian ribbed newt</name>
    <dbReference type="NCBI Taxonomy" id="8319"/>
    <lineage>
        <taxon>Eukaryota</taxon>
        <taxon>Metazoa</taxon>
        <taxon>Chordata</taxon>
        <taxon>Craniata</taxon>
        <taxon>Vertebrata</taxon>
        <taxon>Euteleostomi</taxon>
        <taxon>Amphibia</taxon>
        <taxon>Batrachia</taxon>
        <taxon>Caudata</taxon>
        <taxon>Salamandroidea</taxon>
        <taxon>Salamandridae</taxon>
        <taxon>Pleurodelinae</taxon>
        <taxon>Pleurodeles</taxon>
    </lineage>
</organism>